<protein>
    <submittedName>
        <fullName evidence="1">9804_t:CDS:1</fullName>
    </submittedName>
</protein>
<comment type="caution">
    <text evidence="1">The sequence shown here is derived from an EMBL/GenBank/DDBJ whole genome shotgun (WGS) entry which is preliminary data.</text>
</comment>
<feature type="non-terminal residue" evidence="1">
    <location>
        <position position="119"/>
    </location>
</feature>
<name>A0ACA9NYE0_9GLOM</name>
<organism evidence="1 2">
    <name type="scientific">Scutellospora calospora</name>
    <dbReference type="NCBI Taxonomy" id="85575"/>
    <lineage>
        <taxon>Eukaryota</taxon>
        <taxon>Fungi</taxon>
        <taxon>Fungi incertae sedis</taxon>
        <taxon>Mucoromycota</taxon>
        <taxon>Glomeromycotina</taxon>
        <taxon>Glomeromycetes</taxon>
        <taxon>Diversisporales</taxon>
        <taxon>Gigasporaceae</taxon>
        <taxon>Scutellospora</taxon>
    </lineage>
</organism>
<proteinExistence type="predicted"/>
<evidence type="ECO:0000313" key="2">
    <source>
        <dbReference type="Proteomes" id="UP000789860"/>
    </source>
</evidence>
<keyword evidence="2" id="KW-1185">Reference proteome</keyword>
<dbReference type="EMBL" id="CAJVPM010029910">
    <property type="protein sequence ID" value="CAG8674918.1"/>
    <property type="molecule type" value="Genomic_DNA"/>
</dbReference>
<evidence type="ECO:0000313" key="1">
    <source>
        <dbReference type="EMBL" id="CAG8674918.1"/>
    </source>
</evidence>
<reference evidence="1" key="1">
    <citation type="submission" date="2021-06" db="EMBL/GenBank/DDBJ databases">
        <authorList>
            <person name="Kallberg Y."/>
            <person name="Tangrot J."/>
            <person name="Rosling A."/>
        </authorList>
    </citation>
    <scope>NUCLEOTIDE SEQUENCE</scope>
    <source>
        <strain evidence="1">AU212A</strain>
    </source>
</reference>
<dbReference type="Proteomes" id="UP000789860">
    <property type="component" value="Unassembled WGS sequence"/>
</dbReference>
<sequence>RKMDDGKNEYTVPISENEISCEIFEISAEDLALYTWRDRICVQRTNCEPTMSKTVSIDANASDSVKDVKAKFLENDNITCTRTARLLFEGMELEDDYTLSDYDIQPQSTLNIELSINIQ</sequence>
<accession>A0ACA9NYE0</accession>
<gene>
    <name evidence="1" type="ORF">SCALOS_LOCUS9512</name>
</gene>
<feature type="non-terminal residue" evidence="1">
    <location>
        <position position="1"/>
    </location>
</feature>